<dbReference type="GO" id="GO:0006325">
    <property type="term" value="P:chromatin organization"/>
    <property type="evidence" value="ECO:0007669"/>
    <property type="project" value="UniProtKB-KW"/>
</dbReference>
<dbReference type="FunFam" id="1.10.10.60:FF:000180">
    <property type="entry name" value="DnaJ (Hsp40) homolog, subfamily C, member 2"/>
    <property type="match status" value="1"/>
</dbReference>
<dbReference type="PANTHER" id="PTHR43999">
    <property type="entry name" value="DNAJ HOMOLOG SUBFAMILY C MEMBER 2"/>
    <property type="match status" value="1"/>
</dbReference>
<evidence type="ECO:0000256" key="5">
    <source>
        <dbReference type="ARBA" id="ARBA00022853"/>
    </source>
</evidence>
<evidence type="ECO:0000256" key="8">
    <source>
        <dbReference type="ARBA" id="ARBA00023242"/>
    </source>
</evidence>
<dbReference type="PROSITE" id="PS51293">
    <property type="entry name" value="SANT"/>
    <property type="match status" value="1"/>
</dbReference>
<evidence type="ECO:0000313" key="14">
    <source>
        <dbReference type="Proteomes" id="UP000515135"/>
    </source>
</evidence>
<dbReference type="PROSITE" id="PS50076">
    <property type="entry name" value="DNAJ_2"/>
    <property type="match status" value="1"/>
</dbReference>
<feature type="region of interest" description="Disordered" evidence="9">
    <location>
        <begin position="43"/>
        <end position="80"/>
    </location>
</feature>
<dbReference type="InterPro" id="IPR054076">
    <property type="entry name" value="ZUO1-like_ZHD"/>
</dbReference>
<evidence type="ECO:0000256" key="7">
    <source>
        <dbReference type="ARBA" id="ARBA00023186"/>
    </source>
</evidence>
<sequence>MLPEAQEGEETMVVARLSAPATICVEPVGRWFEAYAHRYRHKKTLSQHESVGDSSSSEEEDEDLRDEDFQEDPLLTSLDPKDVKTQDHYAVLGIAKLRYRATHAQIKQAYKRIVLKHHPDKRRQAGKVVKEGDDDYYSCITKAYQLLGNKVSRRSFDSVDPEFDDSVPPNNSSSKENFYEVFGPVIASNARWSVKKPVPKLGTADSTYEEVDHFYSFWYDFDSWREFSYLDEEDKEKGEDREERRWIEKQNKAARQKRKKEEVSRILKLVDNAYACDPRIKKFKEEEKRKKEEEKKAKKEAARKIAEEKERQRQAELEAERKQKEKEEEEAKAKALVAKKEKEAAKKQLKKERKRLRDVCKTNDYYVEGESDTVAMMESIEKLCNRLQIASLQDLNTAMAKGSREEAKAALDKQIEEMETDIRREEEERIAAERKKQQESVRAKEKGGSGKPWSPEDLALLVKAVKTFPAGTVSRWEVIAAFINDHTTTDIKRTAKEVLNKTKTLQKAEDSRTLRTEVNKAAYERLEKSTTEAASIKKAEDAGISERFDDPSVYQFRTGPWNADEQKCLEQALRTYPAGTGDRWDLIAEAVPGRSKKDCMVRYKELVELVKAKKAAQAAAKK</sequence>
<dbReference type="InterPro" id="IPR032003">
    <property type="entry name" value="RAC_head"/>
</dbReference>
<feature type="domain" description="SANT" evidence="12">
    <location>
        <begin position="561"/>
        <end position="611"/>
    </location>
</feature>
<evidence type="ECO:0000259" key="11">
    <source>
        <dbReference type="PROSITE" id="PS50090"/>
    </source>
</evidence>
<dbReference type="InterPro" id="IPR044634">
    <property type="entry name" value="Zuotin/DnaJC2"/>
</dbReference>
<dbReference type="KEGG" id="bbel:109470486"/>
<feature type="compositionally biased region" description="Basic and acidic residues" evidence="9">
    <location>
        <begin position="429"/>
        <end position="448"/>
    </location>
</feature>
<dbReference type="SUPFAM" id="SSF46689">
    <property type="entry name" value="Homeodomain-like"/>
    <property type="match status" value="2"/>
</dbReference>
<dbReference type="Pfam" id="PF21884">
    <property type="entry name" value="ZUO1-like_ZHD"/>
    <property type="match status" value="1"/>
</dbReference>
<comment type="subcellular location">
    <subcellularLocation>
        <location evidence="1">Cytoplasm</location>
        <location evidence="1">Cytosol</location>
    </subcellularLocation>
</comment>
<dbReference type="CDD" id="cd06257">
    <property type="entry name" value="DnaJ"/>
    <property type="match status" value="1"/>
</dbReference>
<dbReference type="Proteomes" id="UP000515135">
    <property type="component" value="Unplaced"/>
</dbReference>
<dbReference type="RefSeq" id="XP_019625009.1">
    <property type="nucleotide sequence ID" value="XM_019769450.1"/>
</dbReference>
<dbReference type="Pfam" id="PF23082">
    <property type="entry name" value="Myb_DNA-binding_2"/>
    <property type="match status" value="1"/>
</dbReference>
<evidence type="ECO:0000256" key="3">
    <source>
        <dbReference type="ARBA" id="ARBA00022490"/>
    </source>
</evidence>
<keyword evidence="5" id="KW-0156">Chromatin regulator</keyword>
<dbReference type="Pfam" id="PF00226">
    <property type="entry name" value="DnaJ"/>
    <property type="match status" value="1"/>
</dbReference>
<reference evidence="15" key="1">
    <citation type="submission" date="2025-08" db="UniProtKB">
        <authorList>
            <consortium name="RefSeq"/>
        </authorList>
    </citation>
    <scope>IDENTIFICATION</scope>
    <source>
        <tissue evidence="15">Gonad</tissue>
    </source>
</reference>
<dbReference type="InterPro" id="IPR001623">
    <property type="entry name" value="DnaJ_domain"/>
</dbReference>
<dbReference type="SMART" id="SM00717">
    <property type="entry name" value="SANT"/>
    <property type="match status" value="2"/>
</dbReference>
<feature type="domain" description="Myb-like" evidence="11">
    <location>
        <begin position="557"/>
        <end position="607"/>
    </location>
</feature>
<dbReference type="CDD" id="cd00167">
    <property type="entry name" value="SANT"/>
    <property type="match status" value="2"/>
</dbReference>
<proteinExistence type="predicted"/>
<accession>A0A6P4YTD0</accession>
<evidence type="ECO:0000256" key="4">
    <source>
        <dbReference type="ARBA" id="ARBA00022737"/>
    </source>
</evidence>
<organism evidence="14 15">
    <name type="scientific">Branchiostoma belcheri</name>
    <name type="common">Amphioxus</name>
    <dbReference type="NCBI Taxonomy" id="7741"/>
    <lineage>
        <taxon>Eukaryota</taxon>
        <taxon>Metazoa</taxon>
        <taxon>Chordata</taxon>
        <taxon>Cephalochordata</taxon>
        <taxon>Leptocardii</taxon>
        <taxon>Amphioxiformes</taxon>
        <taxon>Branchiostomatidae</taxon>
        <taxon>Branchiostoma</taxon>
    </lineage>
</organism>
<dbReference type="Gene3D" id="1.10.287.110">
    <property type="entry name" value="DnaJ domain"/>
    <property type="match status" value="1"/>
</dbReference>
<dbReference type="PROSITE" id="PS50090">
    <property type="entry name" value="MYB_LIKE"/>
    <property type="match status" value="1"/>
</dbReference>
<dbReference type="GO" id="GO:0030544">
    <property type="term" value="F:Hsp70 protein binding"/>
    <property type="evidence" value="ECO:0007669"/>
    <property type="project" value="InterPro"/>
</dbReference>
<keyword evidence="4" id="KW-0677">Repeat</keyword>
<dbReference type="InterPro" id="IPR042569">
    <property type="entry name" value="RAC_head_sf"/>
</dbReference>
<dbReference type="InterPro" id="IPR017884">
    <property type="entry name" value="SANT_dom"/>
</dbReference>
<evidence type="ECO:0000259" key="13">
    <source>
        <dbReference type="PROSITE" id="PS51294"/>
    </source>
</evidence>
<evidence type="ECO:0000313" key="15">
    <source>
        <dbReference type="RefSeq" id="XP_019625009.1"/>
    </source>
</evidence>
<evidence type="ECO:0000256" key="9">
    <source>
        <dbReference type="SAM" id="MobiDB-lite"/>
    </source>
</evidence>
<protein>
    <recommendedName>
        <fullName evidence="2">DnaJ homolog subfamily C member 2</fullName>
    </recommendedName>
</protein>
<feature type="compositionally biased region" description="Acidic residues" evidence="9">
    <location>
        <begin position="56"/>
        <end position="71"/>
    </location>
</feature>
<keyword evidence="7" id="KW-0143">Chaperone</keyword>
<dbReference type="AlphaFoldDB" id="A0A6P4YTD0"/>
<dbReference type="Gene3D" id="1.10.8.840">
    <property type="entry name" value="Ribosome-associated complex head domain"/>
    <property type="match status" value="1"/>
</dbReference>
<keyword evidence="8" id="KW-0539">Nucleus</keyword>
<keyword evidence="6" id="KW-0010">Activator</keyword>
<evidence type="ECO:0000259" key="10">
    <source>
        <dbReference type="PROSITE" id="PS50076"/>
    </source>
</evidence>
<dbReference type="OrthoDB" id="1690618at2759"/>
<name>A0A6P4YTD0_BRABE</name>
<dbReference type="InterPro" id="IPR009057">
    <property type="entry name" value="Homeodomain-like_sf"/>
</dbReference>
<evidence type="ECO:0000256" key="6">
    <source>
        <dbReference type="ARBA" id="ARBA00023159"/>
    </source>
</evidence>
<dbReference type="Gene3D" id="1.10.10.60">
    <property type="entry name" value="Homeodomain-like"/>
    <property type="match status" value="2"/>
</dbReference>
<dbReference type="GO" id="GO:0051083">
    <property type="term" value="P:'de novo' cotranslational protein folding"/>
    <property type="evidence" value="ECO:0007669"/>
    <property type="project" value="InterPro"/>
</dbReference>
<dbReference type="CDD" id="cd23953">
    <property type="entry name" value="zuotin_NTD"/>
    <property type="match status" value="1"/>
</dbReference>
<dbReference type="InterPro" id="IPR017930">
    <property type="entry name" value="Myb_dom"/>
</dbReference>
<dbReference type="InterPro" id="IPR001005">
    <property type="entry name" value="SANT/Myb"/>
</dbReference>
<keyword evidence="3" id="KW-0963">Cytoplasm</keyword>
<dbReference type="SUPFAM" id="SSF46565">
    <property type="entry name" value="Chaperone J-domain"/>
    <property type="match status" value="1"/>
</dbReference>
<evidence type="ECO:0000256" key="1">
    <source>
        <dbReference type="ARBA" id="ARBA00004514"/>
    </source>
</evidence>
<dbReference type="GO" id="GO:0005829">
    <property type="term" value="C:cytosol"/>
    <property type="evidence" value="ECO:0007669"/>
    <property type="project" value="UniProtKB-SubCell"/>
</dbReference>
<evidence type="ECO:0000259" key="12">
    <source>
        <dbReference type="PROSITE" id="PS51293"/>
    </source>
</evidence>
<dbReference type="GO" id="GO:0043022">
    <property type="term" value="F:ribosome binding"/>
    <property type="evidence" value="ECO:0007669"/>
    <property type="project" value="InterPro"/>
</dbReference>
<dbReference type="GeneID" id="109470486"/>
<dbReference type="InterPro" id="IPR018253">
    <property type="entry name" value="DnaJ_domain_CS"/>
</dbReference>
<dbReference type="GO" id="GO:0006450">
    <property type="term" value="P:regulation of translational fidelity"/>
    <property type="evidence" value="ECO:0007669"/>
    <property type="project" value="InterPro"/>
</dbReference>
<evidence type="ECO:0000256" key="2">
    <source>
        <dbReference type="ARBA" id="ARBA00014469"/>
    </source>
</evidence>
<dbReference type="PROSITE" id="PS51294">
    <property type="entry name" value="HTH_MYB"/>
    <property type="match status" value="1"/>
</dbReference>
<feature type="region of interest" description="Disordered" evidence="9">
    <location>
        <begin position="287"/>
        <end position="353"/>
    </location>
</feature>
<feature type="compositionally biased region" description="Basic and acidic residues" evidence="9">
    <location>
        <begin position="287"/>
        <end position="346"/>
    </location>
</feature>
<dbReference type="SMART" id="SM00271">
    <property type="entry name" value="DnaJ"/>
    <property type="match status" value="1"/>
</dbReference>
<keyword evidence="14" id="KW-1185">Reference proteome</keyword>
<dbReference type="PANTHER" id="PTHR43999:SF1">
    <property type="entry name" value="DNAJ HOMOLOG SUBFAMILY C MEMBER 2"/>
    <property type="match status" value="1"/>
</dbReference>
<dbReference type="PROSITE" id="PS00636">
    <property type="entry name" value="DNAJ_1"/>
    <property type="match status" value="1"/>
</dbReference>
<feature type="domain" description="HTH myb-type" evidence="13">
    <location>
        <begin position="557"/>
        <end position="611"/>
    </location>
</feature>
<dbReference type="Pfam" id="PF16717">
    <property type="entry name" value="RAC_head"/>
    <property type="match status" value="1"/>
</dbReference>
<gene>
    <name evidence="15" type="primary">LOC109470486</name>
</gene>
<dbReference type="InterPro" id="IPR036869">
    <property type="entry name" value="J_dom_sf"/>
</dbReference>
<feature type="domain" description="J" evidence="10">
    <location>
        <begin position="87"/>
        <end position="160"/>
    </location>
</feature>
<dbReference type="Pfam" id="PF00249">
    <property type="entry name" value="Myb_DNA-binding"/>
    <property type="match status" value="1"/>
</dbReference>
<feature type="region of interest" description="Disordered" evidence="9">
    <location>
        <begin position="429"/>
        <end position="452"/>
    </location>
</feature>